<sequence length="248" mass="28718">MGWFFVNLGMTSGITPINAQLYEHWLYLALLGPLTLAIFFMYEIFQAKGKLIKTLIIVVLVGIVIFFSVLSIRRNILWGDPIKFFENILEYEPDSARINNNLGYLYYDKGDKEKAEEYYWKATKTSGNNFPQPYFNLGSILQEKGDIRGAVVVFEKAIELDPNFAYPYPNLAVIYASQGDLIKATDYLEKLKNLQPQLQRVYYNLALVYIERNDYGSAYKNLQDGLKYGQFDPETDQLITELIKKFEE</sequence>
<dbReference type="PROSITE" id="PS50293">
    <property type="entry name" value="TPR_REGION"/>
    <property type="match status" value="1"/>
</dbReference>
<keyword evidence="2 3" id="KW-0802">TPR repeat</keyword>
<feature type="transmembrane region" description="Helical" evidence="4">
    <location>
        <begin position="25"/>
        <end position="42"/>
    </location>
</feature>
<organism evidence="5 6">
    <name type="scientific">Candidatus Yanofskybacteria bacterium RIFCSPHIGHO2_01_FULL_39_8b</name>
    <dbReference type="NCBI Taxonomy" id="1802659"/>
    <lineage>
        <taxon>Bacteria</taxon>
        <taxon>Candidatus Yanofskyibacteriota</taxon>
    </lineage>
</organism>
<feature type="transmembrane region" description="Helical" evidence="4">
    <location>
        <begin position="54"/>
        <end position="72"/>
    </location>
</feature>
<dbReference type="SMART" id="SM00028">
    <property type="entry name" value="TPR"/>
    <property type="match status" value="4"/>
</dbReference>
<feature type="repeat" description="TPR" evidence="3">
    <location>
        <begin position="131"/>
        <end position="164"/>
    </location>
</feature>
<dbReference type="Gene3D" id="1.25.40.10">
    <property type="entry name" value="Tetratricopeptide repeat domain"/>
    <property type="match status" value="1"/>
</dbReference>
<dbReference type="SUPFAM" id="SSF48452">
    <property type="entry name" value="TPR-like"/>
    <property type="match status" value="1"/>
</dbReference>
<dbReference type="Pfam" id="PF13181">
    <property type="entry name" value="TPR_8"/>
    <property type="match status" value="2"/>
</dbReference>
<evidence type="ECO:0000256" key="2">
    <source>
        <dbReference type="ARBA" id="ARBA00022803"/>
    </source>
</evidence>
<proteinExistence type="predicted"/>
<evidence type="ECO:0000256" key="1">
    <source>
        <dbReference type="ARBA" id="ARBA00022737"/>
    </source>
</evidence>
<dbReference type="PROSITE" id="PS50005">
    <property type="entry name" value="TPR"/>
    <property type="match status" value="3"/>
</dbReference>
<dbReference type="Pfam" id="PF13414">
    <property type="entry name" value="TPR_11"/>
    <property type="match status" value="1"/>
</dbReference>
<keyword evidence="4" id="KW-0812">Transmembrane</keyword>
<reference evidence="5 6" key="1">
    <citation type="journal article" date="2016" name="Nat. Commun.">
        <title>Thousands of microbial genomes shed light on interconnected biogeochemical processes in an aquifer system.</title>
        <authorList>
            <person name="Anantharaman K."/>
            <person name="Brown C.T."/>
            <person name="Hug L.A."/>
            <person name="Sharon I."/>
            <person name="Castelle C.J."/>
            <person name="Probst A.J."/>
            <person name="Thomas B.C."/>
            <person name="Singh A."/>
            <person name="Wilkins M.J."/>
            <person name="Karaoz U."/>
            <person name="Brodie E.L."/>
            <person name="Williams K.H."/>
            <person name="Hubbard S.S."/>
            <person name="Banfield J.F."/>
        </authorList>
    </citation>
    <scope>NUCLEOTIDE SEQUENCE [LARGE SCALE GENOMIC DNA]</scope>
</reference>
<dbReference type="EMBL" id="MGIZ01000002">
    <property type="protein sequence ID" value="OGN00160.1"/>
    <property type="molecule type" value="Genomic_DNA"/>
</dbReference>
<evidence type="ECO:0000256" key="3">
    <source>
        <dbReference type="PROSITE-ProRule" id="PRU00339"/>
    </source>
</evidence>
<name>A0A1F8EIJ5_9BACT</name>
<keyword evidence="4" id="KW-1133">Transmembrane helix</keyword>
<comment type="caution">
    <text evidence="5">The sequence shown here is derived from an EMBL/GenBank/DDBJ whole genome shotgun (WGS) entry which is preliminary data.</text>
</comment>
<protein>
    <submittedName>
        <fullName evidence="5">Uncharacterized protein</fullName>
    </submittedName>
</protein>
<gene>
    <name evidence="5" type="ORF">A2817_01895</name>
</gene>
<evidence type="ECO:0000313" key="6">
    <source>
        <dbReference type="Proteomes" id="UP000177594"/>
    </source>
</evidence>
<accession>A0A1F8EIJ5</accession>
<keyword evidence="1" id="KW-0677">Repeat</keyword>
<dbReference type="PANTHER" id="PTHR44227:SF3">
    <property type="entry name" value="PROTEIN O-MANNOSYL-TRANSFERASE TMTC4"/>
    <property type="match status" value="1"/>
</dbReference>
<dbReference type="AlphaFoldDB" id="A0A1F8EIJ5"/>
<keyword evidence="4" id="KW-0472">Membrane</keyword>
<dbReference type="Proteomes" id="UP000177594">
    <property type="component" value="Unassembled WGS sequence"/>
</dbReference>
<feature type="repeat" description="TPR" evidence="3">
    <location>
        <begin position="96"/>
        <end position="129"/>
    </location>
</feature>
<evidence type="ECO:0000256" key="4">
    <source>
        <dbReference type="SAM" id="Phobius"/>
    </source>
</evidence>
<evidence type="ECO:0000313" key="5">
    <source>
        <dbReference type="EMBL" id="OGN00160.1"/>
    </source>
</evidence>
<dbReference type="InterPro" id="IPR052346">
    <property type="entry name" value="O-mannosyl-transferase_TMTC"/>
</dbReference>
<dbReference type="InterPro" id="IPR011990">
    <property type="entry name" value="TPR-like_helical_dom_sf"/>
</dbReference>
<dbReference type="InterPro" id="IPR019734">
    <property type="entry name" value="TPR_rpt"/>
</dbReference>
<dbReference type="PANTHER" id="PTHR44227">
    <property type="match status" value="1"/>
</dbReference>
<feature type="repeat" description="TPR" evidence="3">
    <location>
        <begin position="165"/>
        <end position="198"/>
    </location>
</feature>